<reference evidence="2" key="1">
    <citation type="journal article" date="2020" name="Nat. Commun.">
        <title>Large-scale genome sequencing of mycorrhizal fungi provides insights into the early evolution of symbiotic traits.</title>
        <authorList>
            <person name="Miyauchi S."/>
            <person name="Kiss E."/>
            <person name="Kuo A."/>
            <person name="Drula E."/>
            <person name="Kohler A."/>
            <person name="Sanchez-Garcia M."/>
            <person name="Morin E."/>
            <person name="Andreopoulos B."/>
            <person name="Barry K.W."/>
            <person name="Bonito G."/>
            <person name="Buee M."/>
            <person name="Carver A."/>
            <person name="Chen C."/>
            <person name="Cichocki N."/>
            <person name="Clum A."/>
            <person name="Culley D."/>
            <person name="Crous P.W."/>
            <person name="Fauchery L."/>
            <person name="Girlanda M."/>
            <person name="Hayes R.D."/>
            <person name="Keri Z."/>
            <person name="LaButti K."/>
            <person name="Lipzen A."/>
            <person name="Lombard V."/>
            <person name="Magnuson J."/>
            <person name="Maillard F."/>
            <person name="Murat C."/>
            <person name="Nolan M."/>
            <person name="Ohm R.A."/>
            <person name="Pangilinan J."/>
            <person name="Pereira M.F."/>
            <person name="Perotto S."/>
            <person name="Peter M."/>
            <person name="Pfister S."/>
            <person name="Riley R."/>
            <person name="Sitrit Y."/>
            <person name="Stielow J.B."/>
            <person name="Szollosi G."/>
            <person name="Zifcakova L."/>
            <person name="Stursova M."/>
            <person name="Spatafora J.W."/>
            <person name="Tedersoo L."/>
            <person name="Vaario L.M."/>
            <person name="Yamada A."/>
            <person name="Yan M."/>
            <person name="Wang P."/>
            <person name="Xu J."/>
            <person name="Bruns T."/>
            <person name="Baldrian P."/>
            <person name="Vilgalys R."/>
            <person name="Dunand C."/>
            <person name="Henrissat B."/>
            <person name="Grigoriev I.V."/>
            <person name="Hibbett D."/>
            <person name="Nagy L.G."/>
            <person name="Martin F.M."/>
        </authorList>
    </citation>
    <scope>NUCLEOTIDE SEQUENCE</scope>
    <source>
        <strain evidence="2">UP504</strain>
    </source>
</reference>
<dbReference type="Proteomes" id="UP000886523">
    <property type="component" value="Unassembled WGS sequence"/>
</dbReference>
<gene>
    <name evidence="2" type="ORF">BS47DRAFT_1399191</name>
</gene>
<feature type="compositionally biased region" description="Low complexity" evidence="1">
    <location>
        <begin position="18"/>
        <end position="39"/>
    </location>
</feature>
<keyword evidence="3" id="KW-1185">Reference proteome</keyword>
<feature type="region of interest" description="Disordered" evidence="1">
    <location>
        <begin position="1"/>
        <end position="47"/>
    </location>
</feature>
<dbReference type="AlphaFoldDB" id="A0A9P6DPX6"/>
<evidence type="ECO:0000313" key="3">
    <source>
        <dbReference type="Proteomes" id="UP000886523"/>
    </source>
</evidence>
<accession>A0A9P6DPX6</accession>
<name>A0A9P6DPX6_9AGAM</name>
<proteinExistence type="predicted"/>
<sequence length="173" mass="18339">MDLGLTGWSATTTRTREGTTASPSPSSAAPTPNSSSTPAMGGPQGHITSRSLPASLFKINGDRPEIAKQLGEVMPTALLTRLSIGWHTLPLHECAKSYAELAITPIIHYAEHAGYSMDGATMAGVSKDWISTGRFPDETPTSFLCVKFKQDEFLCLPAQMIPTMTPGGHGDHG</sequence>
<protein>
    <submittedName>
        <fullName evidence="2">Uncharacterized protein</fullName>
    </submittedName>
</protein>
<evidence type="ECO:0000256" key="1">
    <source>
        <dbReference type="SAM" id="MobiDB-lite"/>
    </source>
</evidence>
<dbReference type="OrthoDB" id="3062456at2759"/>
<evidence type="ECO:0000313" key="2">
    <source>
        <dbReference type="EMBL" id="KAF9506783.1"/>
    </source>
</evidence>
<dbReference type="EMBL" id="MU129099">
    <property type="protein sequence ID" value="KAF9506783.1"/>
    <property type="molecule type" value="Genomic_DNA"/>
</dbReference>
<organism evidence="2 3">
    <name type="scientific">Hydnum rufescens UP504</name>
    <dbReference type="NCBI Taxonomy" id="1448309"/>
    <lineage>
        <taxon>Eukaryota</taxon>
        <taxon>Fungi</taxon>
        <taxon>Dikarya</taxon>
        <taxon>Basidiomycota</taxon>
        <taxon>Agaricomycotina</taxon>
        <taxon>Agaricomycetes</taxon>
        <taxon>Cantharellales</taxon>
        <taxon>Hydnaceae</taxon>
        <taxon>Hydnum</taxon>
    </lineage>
</organism>
<comment type="caution">
    <text evidence="2">The sequence shown here is derived from an EMBL/GenBank/DDBJ whole genome shotgun (WGS) entry which is preliminary data.</text>
</comment>